<proteinExistence type="predicted"/>
<dbReference type="EMBL" id="MU003526">
    <property type="protein sequence ID" value="KAF2466123.1"/>
    <property type="molecule type" value="Genomic_DNA"/>
</dbReference>
<accession>A0ACB6QGL4</accession>
<keyword evidence="2" id="KW-1185">Reference proteome</keyword>
<protein>
    <submittedName>
        <fullName evidence="1">FAD-binding domain-containing protein</fullName>
    </submittedName>
</protein>
<dbReference type="Proteomes" id="UP000799755">
    <property type="component" value="Unassembled WGS sequence"/>
</dbReference>
<sequence>MMSSMEREPLLDEKYALLDSDLEGKSMATDIRRRIERWRPFSKQDGMQSARRLPSTWLLISLLCGTAILGSFTFYSACISGTHHSPISPTDDMTPISNYTCIPGKPCWPSASQWGAFNHSIGGNLKITVPWAAPCYSGMSSEECKKVATHYMDGISRTAQYGSMEFLDWETCGPSNCILNSFAPSSPVSGQCQLGRLSSYYVEAHTADDISKALNFTREHGIRVSIKNTGHDYFGRSNAANSLAIWTHNMKDAKYYKTFQPKGCKTQYTNVGQVGAGIQAQEAWEFFEPLNMLVTVGAVSSVGIAGGFGQGGGHGPLGPTWGLMVDQAIEFDVVTADGKVRTINECTDPDLFWAMRGGGGGTYAVLTAYKFQLHPAIPLNVYSFQANWTPPTDITESKVHRDIITALARNQTLFAKHGIAGYNFLLPDHMVSLQILPSSDTEAIKAITAQWHDFLTSYPNLTIHDNTYHTFPKFSEWHKFSESPSIARNGPVGLGLAESGRFVPKKLFTTEEKISSVVNAVLSAMQISVTNKGGGSAQLYATGPLNQPDNAKTGVNPAWRDSMWEVIMGGIWTSNTPLNVRTQIQNTISASIQPFKAITPDGGCYMNEGDWTEENWQQTFFGSNYNKLLAVKKIYDPTGLFNCWKCVGWTGYEDPMYSCYAQSGTYPNPTIPLGPAVYEYE</sequence>
<organism evidence="1 2">
    <name type="scientific">Lindgomyces ingoldianus</name>
    <dbReference type="NCBI Taxonomy" id="673940"/>
    <lineage>
        <taxon>Eukaryota</taxon>
        <taxon>Fungi</taxon>
        <taxon>Dikarya</taxon>
        <taxon>Ascomycota</taxon>
        <taxon>Pezizomycotina</taxon>
        <taxon>Dothideomycetes</taxon>
        <taxon>Pleosporomycetidae</taxon>
        <taxon>Pleosporales</taxon>
        <taxon>Lindgomycetaceae</taxon>
        <taxon>Lindgomyces</taxon>
    </lineage>
</organism>
<reference evidence="1" key="1">
    <citation type="journal article" date="2020" name="Stud. Mycol.">
        <title>101 Dothideomycetes genomes: a test case for predicting lifestyles and emergence of pathogens.</title>
        <authorList>
            <person name="Haridas S."/>
            <person name="Albert R."/>
            <person name="Binder M."/>
            <person name="Bloem J."/>
            <person name="Labutti K."/>
            <person name="Salamov A."/>
            <person name="Andreopoulos B."/>
            <person name="Baker S."/>
            <person name="Barry K."/>
            <person name="Bills G."/>
            <person name="Bluhm B."/>
            <person name="Cannon C."/>
            <person name="Castanera R."/>
            <person name="Culley D."/>
            <person name="Daum C."/>
            <person name="Ezra D."/>
            <person name="Gonzalez J."/>
            <person name="Henrissat B."/>
            <person name="Kuo A."/>
            <person name="Liang C."/>
            <person name="Lipzen A."/>
            <person name="Lutzoni F."/>
            <person name="Magnuson J."/>
            <person name="Mondo S."/>
            <person name="Nolan M."/>
            <person name="Ohm R."/>
            <person name="Pangilinan J."/>
            <person name="Park H.-J."/>
            <person name="Ramirez L."/>
            <person name="Alfaro M."/>
            <person name="Sun H."/>
            <person name="Tritt A."/>
            <person name="Yoshinaga Y."/>
            <person name="Zwiers L.-H."/>
            <person name="Turgeon B."/>
            <person name="Goodwin S."/>
            <person name="Spatafora J."/>
            <person name="Crous P."/>
            <person name="Grigoriev I."/>
        </authorList>
    </citation>
    <scope>NUCLEOTIDE SEQUENCE</scope>
    <source>
        <strain evidence="1">ATCC 200398</strain>
    </source>
</reference>
<evidence type="ECO:0000313" key="1">
    <source>
        <dbReference type="EMBL" id="KAF2466123.1"/>
    </source>
</evidence>
<gene>
    <name evidence="1" type="ORF">BDR25DRAFT_336666</name>
</gene>
<evidence type="ECO:0000313" key="2">
    <source>
        <dbReference type="Proteomes" id="UP000799755"/>
    </source>
</evidence>
<name>A0ACB6QGL4_9PLEO</name>
<comment type="caution">
    <text evidence="1">The sequence shown here is derived from an EMBL/GenBank/DDBJ whole genome shotgun (WGS) entry which is preliminary data.</text>
</comment>